<evidence type="ECO:0000313" key="2">
    <source>
        <dbReference type="Proteomes" id="UP000304880"/>
    </source>
</evidence>
<organism evidence="1 2">
    <name type="scientific">Paracoccus haeundaensis</name>
    <dbReference type="NCBI Taxonomy" id="225362"/>
    <lineage>
        <taxon>Bacteria</taxon>
        <taxon>Pseudomonadati</taxon>
        <taxon>Pseudomonadota</taxon>
        <taxon>Alphaproteobacteria</taxon>
        <taxon>Rhodobacterales</taxon>
        <taxon>Paracoccaceae</taxon>
        <taxon>Paracoccus</taxon>
    </lineage>
</organism>
<proteinExistence type="predicted"/>
<dbReference type="GeneID" id="97046726"/>
<dbReference type="Proteomes" id="UP000304880">
    <property type="component" value="Unassembled WGS sequence"/>
</dbReference>
<gene>
    <name evidence="1" type="ORF">FHD67_13425</name>
</gene>
<keyword evidence="2" id="KW-1185">Reference proteome</keyword>
<name>A0A5C4R475_9RHOB</name>
<sequence length="62" mass="7106">MTRHHADKPRMQGAARLREFLRLDREGGMHGAIRALHARPHARAEDSRKAAEYARIARGHLK</sequence>
<reference evidence="1 2" key="1">
    <citation type="submission" date="2019-06" db="EMBL/GenBank/DDBJ databases">
        <authorList>
            <person name="Li J."/>
        </authorList>
    </citation>
    <scope>NUCLEOTIDE SEQUENCE [LARGE SCALE GENOMIC DNA]</scope>
    <source>
        <strain evidence="1 2">CGMCC 1.8012</strain>
    </source>
</reference>
<protein>
    <submittedName>
        <fullName evidence="1">Uncharacterized protein</fullName>
    </submittedName>
</protein>
<dbReference type="RefSeq" id="WP_127897354.1">
    <property type="nucleotide sequence ID" value="NZ_VDDC01000024.1"/>
</dbReference>
<accession>A0A5C4R475</accession>
<dbReference type="AlphaFoldDB" id="A0A5C4R475"/>
<evidence type="ECO:0000313" key="1">
    <source>
        <dbReference type="EMBL" id="TNH38740.1"/>
    </source>
</evidence>
<comment type="caution">
    <text evidence="1">The sequence shown here is derived from an EMBL/GenBank/DDBJ whole genome shotgun (WGS) entry which is preliminary data.</text>
</comment>
<dbReference type="EMBL" id="VDDC01000024">
    <property type="protein sequence ID" value="TNH38740.1"/>
    <property type="molecule type" value="Genomic_DNA"/>
</dbReference>